<dbReference type="GO" id="GO:0005886">
    <property type="term" value="C:plasma membrane"/>
    <property type="evidence" value="ECO:0007669"/>
    <property type="project" value="TreeGrafter"/>
</dbReference>
<evidence type="ECO:0000313" key="2">
    <source>
        <dbReference type="EMBL" id="SDH71929.1"/>
    </source>
</evidence>
<feature type="transmembrane region" description="Helical" evidence="1">
    <location>
        <begin position="14"/>
        <end position="34"/>
    </location>
</feature>
<keyword evidence="1" id="KW-0472">Membrane</keyword>
<evidence type="ECO:0000256" key="1">
    <source>
        <dbReference type="SAM" id="Phobius"/>
    </source>
</evidence>
<dbReference type="InterPro" id="IPR016024">
    <property type="entry name" value="ARM-type_fold"/>
</dbReference>
<dbReference type="AlphaFoldDB" id="A0A1G8EQD6"/>
<feature type="transmembrane region" description="Helical" evidence="1">
    <location>
        <begin position="387"/>
        <end position="407"/>
    </location>
</feature>
<accession>A0A1G8EQD6</accession>
<dbReference type="InterPro" id="IPR007383">
    <property type="entry name" value="DUF445"/>
</dbReference>
<gene>
    <name evidence="2" type="ORF">SAMN05421818_1125</name>
</gene>
<dbReference type="Proteomes" id="UP000243588">
    <property type="component" value="Unassembled WGS sequence"/>
</dbReference>
<keyword evidence="1" id="KW-0812">Transmembrane</keyword>
<keyword evidence="3" id="KW-1185">Reference proteome</keyword>
<protein>
    <submittedName>
        <fullName evidence="2">Uncharacterized membrane-anchored protein YjiN, DUF445 family</fullName>
    </submittedName>
</protein>
<name>A0A1G8EQD6_9FLAO</name>
<dbReference type="STRING" id="702745.SAMN05421818_1125"/>
<sequence>MPDKKAQLRKHKQIATGLFILMAIVYVVMVYSLKHAPAAWMGYVKAFSEAAMVGALADWFAVTALFRHPMGLNIPHTNLIVNSKNKIGDNLGDFVTDNFLTSTNIRPYVEKIDLGTLISTYIAKEKNQQLLENEIANLAKRILTDLEDKTVVSFLAGKAKEGIAAINVQSFVAQGVMYAVEKGEHNRLIDVIIPKAQVYVKEHREEIYAKIVEKQPLLGLIGGKTVTNQLVNGVNTFLEDIAQDPNHKIRKEITLRLEMLAVDIEASDKWKAKFDEIIGQFITDDRIEDYIRDFWTSTKDNLLKQLEDNNSMLRTYIQKSLANIAVDLEQNEELRAKINKWIQHTIYRLALKNTKEVGQLIRNTVDSWDGRELSDKLELEVGKDLQFIRINGTIVGGLVGLLIYIVTSFI</sequence>
<dbReference type="EMBL" id="FNDQ01000012">
    <property type="protein sequence ID" value="SDH71929.1"/>
    <property type="molecule type" value="Genomic_DNA"/>
</dbReference>
<dbReference type="Pfam" id="PF04286">
    <property type="entry name" value="DUF445"/>
    <property type="match status" value="1"/>
</dbReference>
<proteinExistence type="predicted"/>
<organism evidence="2 3">
    <name type="scientific">Myroides phaeus</name>
    <dbReference type="NCBI Taxonomy" id="702745"/>
    <lineage>
        <taxon>Bacteria</taxon>
        <taxon>Pseudomonadati</taxon>
        <taxon>Bacteroidota</taxon>
        <taxon>Flavobacteriia</taxon>
        <taxon>Flavobacteriales</taxon>
        <taxon>Flavobacteriaceae</taxon>
        <taxon>Myroides</taxon>
    </lineage>
</organism>
<evidence type="ECO:0000313" key="3">
    <source>
        <dbReference type="Proteomes" id="UP000243588"/>
    </source>
</evidence>
<dbReference type="SUPFAM" id="SSF48371">
    <property type="entry name" value="ARM repeat"/>
    <property type="match status" value="1"/>
</dbReference>
<dbReference type="PANTHER" id="PTHR38442:SF1">
    <property type="entry name" value="INNER MEMBRANE PROTEIN"/>
    <property type="match status" value="1"/>
</dbReference>
<reference evidence="3" key="1">
    <citation type="submission" date="2016-10" db="EMBL/GenBank/DDBJ databases">
        <authorList>
            <person name="Varghese N."/>
            <person name="Submissions S."/>
        </authorList>
    </citation>
    <scope>NUCLEOTIDE SEQUENCE [LARGE SCALE GENOMIC DNA]</scope>
    <source>
        <strain evidence="3">DSM 23313</strain>
    </source>
</reference>
<dbReference type="PANTHER" id="PTHR38442">
    <property type="entry name" value="INNER MEMBRANE PROTEIN-RELATED"/>
    <property type="match status" value="1"/>
</dbReference>
<keyword evidence="1" id="KW-1133">Transmembrane helix</keyword>
<dbReference type="RefSeq" id="WP_090408590.1">
    <property type="nucleotide sequence ID" value="NZ_FNDQ01000012.1"/>
</dbReference>